<feature type="domain" description="GST C-terminal" evidence="2">
    <location>
        <begin position="206"/>
        <end position="330"/>
    </location>
</feature>
<dbReference type="Proteomes" id="UP000003671">
    <property type="component" value="Unassembled WGS sequence"/>
</dbReference>
<feature type="compositionally biased region" description="Basic and acidic residues" evidence="1">
    <location>
        <begin position="44"/>
        <end position="53"/>
    </location>
</feature>
<dbReference type="InterPro" id="IPR010987">
    <property type="entry name" value="Glutathione-S-Trfase_C-like"/>
</dbReference>
<dbReference type="GO" id="GO:0005737">
    <property type="term" value="C:cytoplasm"/>
    <property type="evidence" value="ECO:0007669"/>
    <property type="project" value="TreeGrafter"/>
</dbReference>
<evidence type="ECO:0000259" key="2">
    <source>
        <dbReference type="PROSITE" id="PS50405"/>
    </source>
</evidence>
<protein>
    <recommendedName>
        <fullName evidence="2">GST C-terminal domain-containing protein</fullName>
    </recommendedName>
</protein>
<dbReference type="EMBL" id="ABWK02000023">
    <property type="protein sequence ID" value="EEX67947.1"/>
    <property type="molecule type" value="Genomic_DNA"/>
</dbReference>
<dbReference type="PANTHER" id="PTHR32419">
    <property type="entry name" value="GLUTATHIONYL-HYDROQUINONE REDUCTASE"/>
    <property type="match status" value="1"/>
</dbReference>
<sequence length="366" mass="42675">MLDNMAIKDQDIAREREKVEFKRAMDPCPIDFSELQTTNPRANGEQKEYEGRDASNFNRRKKYNDEEEPQFTASFLTGELPVEPNRYRLVWSRHCPWANRISIAIDLLGLDRVISKGVVDPLRPAGVVGDWFFTLDPDEKDPVLGVHSLGECYRKADPAFDQRATVPALVDVKTGKVVNNDYHVLDAELAVAFKDYIAEDAPDIYPEELREDIDALNIILYADVNLAVNLAALVGTQEEYEFYYNKIFDRLDWLEERLSTRRYLMGDTITLPDIRLFVTLSRFDLVFYQKYFVNKKRLVDYPNLWNYAKDLYSNPAFGNNTDFDSMRKRFYYVDHTPFADLKRIVPKGPDDSRWNEPNDRAEKFAR</sequence>
<dbReference type="CDD" id="cd03190">
    <property type="entry name" value="GST_C_Omega_like"/>
    <property type="match status" value="1"/>
</dbReference>
<keyword evidence="4" id="KW-1185">Reference proteome</keyword>
<dbReference type="eggNOG" id="COG0435">
    <property type="taxonomic scope" value="Bacteria"/>
</dbReference>
<comment type="caution">
    <text evidence="3">The sequence shown here is derived from an EMBL/GenBank/DDBJ whole genome shotgun (WGS) entry which is preliminary data.</text>
</comment>
<dbReference type="PANTHER" id="PTHR32419:SF6">
    <property type="entry name" value="GLUTATHIONE S-TRANSFERASE OMEGA-LIKE 1-RELATED"/>
    <property type="match status" value="1"/>
</dbReference>
<dbReference type="HOGENOM" id="CLU_037263_1_3_9"/>
<dbReference type="InterPro" id="IPR047047">
    <property type="entry name" value="GST_Omega-like_C"/>
</dbReference>
<dbReference type="PATRIC" id="fig|500635.8.peg.2079"/>
<organism evidence="3 4">
    <name type="scientific">Mitsuokella multacida DSM 20544</name>
    <dbReference type="NCBI Taxonomy" id="500635"/>
    <lineage>
        <taxon>Bacteria</taxon>
        <taxon>Bacillati</taxon>
        <taxon>Bacillota</taxon>
        <taxon>Negativicutes</taxon>
        <taxon>Selenomonadales</taxon>
        <taxon>Selenomonadaceae</taxon>
        <taxon>Mitsuokella</taxon>
    </lineage>
</organism>
<proteinExistence type="predicted"/>
<dbReference type="InterPro" id="IPR036282">
    <property type="entry name" value="Glutathione-S-Trfase_C_sf"/>
</dbReference>
<dbReference type="Pfam" id="PF13410">
    <property type="entry name" value="GST_C_2"/>
    <property type="match status" value="1"/>
</dbReference>
<dbReference type="InterPro" id="IPR016639">
    <property type="entry name" value="GST_Omega/GSH"/>
</dbReference>
<name>C9KQF6_9FIRM</name>
<dbReference type="AlphaFoldDB" id="C9KQF6"/>
<gene>
    <name evidence="3" type="ORF">MITSMUL_05473</name>
</gene>
<reference evidence="3" key="1">
    <citation type="submission" date="2009-09" db="EMBL/GenBank/DDBJ databases">
        <authorList>
            <person name="Weinstock G."/>
            <person name="Sodergren E."/>
            <person name="Clifton S."/>
            <person name="Fulton L."/>
            <person name="Fulton B."/>
            <person name="Courtney L."/>
            <person name="Fronick C."/>
            <person name="Harrison M."/>
            <person name="Strong C."/>
            <person name="Farmer C."/>
            <person name="Delahaunty K."/>
            <person name="Markovic C."/>
            <person name="Hall O."/>
            <person name="Minx P."/>
            <person name="Tomlinson C."/>
            <person name="Mitreva M."/>
            <person name="Nelson J."/>
            <person name="Hou S."/>
            <person name="Wollam A."/>
            <person name="Pepin K.H."/>
            <person name="Johnson M."/>
            <person name="Bhonagiri V."/>
            <person name="Nash W.E."/>
            <person name="Warren W."/>
            <person name="Chinwalla A."/>
            <person name="Mardis E.R."/>
            <person name="Wilson R.K."/>
        </authorList>
    </citation>
    <scope>NUCLEOTIDE SEQUENCE [LARGE SCALE GENOMIC DNA]</scope>
    <source>
        <strain evidence="3">DSM 20544</strain>
    </source>
</reference>
<feature type="region of interest" description="Disordered" evidence="1">
    <location>
        <begin position="30"/>
        <end position="54"/>
    </location>
</feature>
<evidence type="ECO:0000256" key="1">
    <source>
        <dbReference type="SAM" id="MobiDB-lite"/>
    </source>
</evidence>
<dbReference type="Gene3D" id="3.40.30.10">
    <property type="entry name" value="Glutaredoxin"/>
    <property type="match status" value="1"/>
</dbReference>
<evidence type="ECO:0000313" key="4">
    <source>
        <dbReference type="Proteomes" id="UP000003671"/>
    </source>
</evidence>
<dbReference type="PROSITE" id="PS50405">
    <property type="entry name" value="GST_CTER"/>
    <property type="match status" value="1"/>
</dbReference>
<dbReference type="Gene3D" id="1.20.1050.10">
    <property type="match status" value="1"/>
</dbReference>
<accession>C9KQF6</accession>
<dbReference type="STRING" id="500635.MITSMUL_05473"/>
<dbReference type="SUPFAM" id="SSF47616">
    <property type="entry name" value="GST C-terminal domain-like"/>
    <property type="match status" value="1"/>
</dbReference>
<dbReference type="GO" id="GO:0004364">
    <property type="term" value="F:glutathione transferase activity"/>
    <property type="evidence" value="ECO:0007669"/>
    <property type="project" value="InterPro"/>
</dbReference>
<evidence type="ECO:0000313" key="3">
    <source>
        <dbReference type="EMBL" id="EEX67947.1"/>
    </source>
</evidence>